<accession>A0A8C8Z130</accession>
<proteinExistence type="predicted"/>
<dbReference type="GeneTree" id="ENSGT00510000050146"/>
<keyword evidence="3" id="KW-1185">Reference proteome</keyword>
<dbReference type="Proteomes" id="UP000694414">
    <property type="component" value="Unplaced"/>
</dbReference>
<name>A0A8C8Z130_PROSS</name>
<keyword evidence="1" id="KW-0732">Signal</keyword>
<feature type="chain" id="PRO_5034124901" evidence="1">
    <location>
        <begin position="25"/>
        <end position="112"/>
    </location>
</feature>
<evidence type="ECO:0000256" key="1">
    <source>
        <dbReference type="SAM" id="SignalP"/>
    </source>
</evidence>
<dbReference type="AlphaFoldDB" id="A0A8C8Z130"/>
<reference evidence="2" key="1">
    <citation type="submission" date="2025-08" db="UniProtKB">
        <authorList>
            <consortium name="Ensembl"/>
        </authorList>
    </citation>
    <scope>IDENTIFICATION</scope>
</reference>
<protein>
    <submittedName>
        <fullName evidence="2">Uncharacterized protein</fullName>
    </submittedName>
</protein>
<feature type="signal peptide" evidence="1">
    <location>
        <begin position="1"/>
        <end position="24"/>
    </location>
</feature>
<evidence type="ECO:0000313" key="2">
    <source>
        <dbReference type="Ensembl" id="ENSPSMP00000011871.1"/>
    </source>
</evidence>
<organism evidence="2 3">
    <name type="scientific">Prolemur simus</name>
    <name type="common">Greater bamboo lemur</name>
    <name type="synonym">Hapalemur simus</name>
    <dbReference type="NCBI Taxonomy" id="1328070"/>
    <lineage>
        <taxon>Eukaryota</taxon>
        <taxon>Metazoa</taxon>
        <taxon>Chordata</taxon>
        <taxon>Craniata</taxon>
        <taxon>Vertebrata</taxon>
        <taxon>Euteleostomi</taxon>
        <taxon>Mammalia</taxon>
        <taxon>Eutheria</taxon>
        <taxon>Euarchontoglires</taxon>
        <taxon>Primates</taxon>
        <taxon>Strepsirrhini</taxon>
        <taxon>Lemuriformes</taxon>
        <taxon>Lemuridae</taxon>
        <taxon>Prolemur</taxon>
    </lineage>
</organism>
<reference evidence="2" key="2">
    <citation type="submission" date="2025-09" db="UniProtKB">
        <authorList>
            <consortium name="Ensembl"/>
        </authorList>
    </citation>
    <scope>IDENTIFICATION</scope>
</reference>
<dbReference type="Ensembl" id="ENSPSMT00000013849.1">
    <property type="protein sequence ID" value="ENSPSMP00000011871.1"/>
    <property type="gene ID" value="ENSPSMG00000008577.1"/>
</dbReference>
<sequence length="112" mass="12640">MDKFLLVLLLLGVFPLVFFQGVTTLCMVCNNFKKGHCLHGKGTCTVDRGPGCRTRNTFIYSEKDGWIYNHTELDCADACIPSHLYFPALKVVTFCCKGEDFCNKHQGKIEKV</sequence>
<dbReference type="InterPro" id="IPR059168">
    <property type="entry name" value="PATE2-like_ECD_3FTx"/>
</dbReference>
<dbReference type="CDD" id="cd23578">
    <property type="entry name" value="TFP_LU_ECD_PATE2"/>
    <property type="match status" value="1"/>
</dbReference>
<evidence type="ECO:0000313" key="3">
    <source>
        <dbReference type="Proteomes" id="UP000694414"/>
    </source>
</evidence>